<keyword evidence="2" id="KW-1185">Reference proteome</keyword>
<evidence type="ECO:0000313" key="2">
    <source>
        <dbReference type="Proteomes" id="UP000821837"/>
    </source>
</evidence>
<dbReference type="Proteomes" id="UP000821837">
    <property type="component" value="Chromosome 5"/>
</dbReference>
<name>A0A9D4PRI0_RHISA</name>
<reference evidence="1" key="2">
    <citation type="submission" date="2021-09" db="EMBL/GenBank/DDBJ databases">
        <authorList>
            <person name="Jia N."/>
            <person name="Wang J."/>
            <person name="Shi W."/>
            <person name="Du L."/>
            <person name="Sun Y."/>
            <person name="Zhan W."/>
            <person name="Jiang J."/>
            <person name="Wang Q."/>
            <person name="Zhang B."/>
            <person name="Ji P."/>
            <person name="Sakyi L.B."/>
            <person name="Cui X."/>
            <person name="Yuan T."/>
            <person name="Jiang B."/>
            <person name="Yang W."/>
            <person name="Lam T.T.-Y."/>
            <person name="Chang Q."/>
            <person name="Ding S."/>
            <person name="Wang X."/>
            <person name="Zhu J."/>
            <person name="Ruan X."/>
            <person name="Zhao L."/>
            <person name="Wei J."/>
            <person name="Que T."/>
            <person name="Du C."/>
            <person name="Cheng J."/>
            <person name="Dai P."/>
            <person name="Han X."/>
            <person name="Huang E."/>
            <person name="Gao Y."/>
            <person name="Liu J."/>
            <person name="Shao H."/>
            <person name="Ye R."/>
            <person name="Li L."/>
            <person name="Wei W."/>
            <person name="Wang X."/>
            <person name="Wang C."/>
            <person name="Huo Q."/>
            <person name="Li W."/>
            <person name="Guo W."/>
            <person name="Chen H."/>
            <person name="Chen S."/>
            <person name="Zhou L."/>
            <person name="Zhou L."/>
            <person name="Ni X."/>
            <person name="Tian J."/>
            <person name="Zhou Y."/>
            <person name="Sheng Y."/>
            <person name="Liu T."/>
            <person name="Pan Y."/>
            <person name="Xia L."/>
            <person name="Li J."/>
            <person name="Zhao F."/>
            <person name="Cao W."/>
        </authorList>
    </citation>
    <scope>NUCLEOTIDE SEQUENCE</scope>
    <source>
        <strain evidence="1">Rsan-2018</strain>
        <tissue evidence="1">Larvae</tissue>
    </source>
</reference>
<comment type="caution">
    <text evidence="1">The sequence shown here is derived from an EMBL/GenBank/DDBJ whole genome shotgun (WGS) entry which is preliminary data.</text>
</comment>
<proteinExistence type="predicted"/>
<sequence>MLLWLQWVFRLGLLLLTILHLLASQQPILRLCLLLPFHLLLHKLRLCFRRLLVLSGRLVLFYMHRRCIRLLCQLCSLCQFLFCMLRGCIRRSCRRRLCPLPFCARFLRWWRQAMPHLSLAIIALEEASS</sequence>
<protein>
    <submittedName>
        <fullName evidence="1">Uncharacterized protein</fullName>
    </submittedName>
</protein>
<organism evidence="1 2">
    <name type="scientific">Rhipicephalus sanguineus</name>
    <name type="common">Brown dog tick</name>
    <name type="synonym">Ixodes sanguineus</name>
    <dbReference type="NCBI Taxonomy" id="34632"/>
    <lineage>
        <taxon>Eukaryota</taxon>
        <taxon>Metazoa</taxon>
        <taxon>Ecdysozoa</taxon>
        <taxon>Arthropoda</taxon>
        <taxon>Chelicerata</taxon>
        <taxon>Arachnida</taxon>
        <taxon>Acari</taxon>
        <taxon>Parasitiformes</taxon>
        <taxon>Ixodida</taxon>
        <taxon>Ixodoidea</taxon>
        <taxon>Ixodidae</taxon>
        <taxon>Rhipicephalinae</taxon>
        <taxon>Rhipicephalus</taxon>
        <taxon>Rhipicephalus</taxon>
    </lineage>
</organism>
<dbReference type="AlphaFoldDB" id="A0A9D4PRI0"/>
<reference evidence="1" key="1">
    <citation type="journal article" date="2020" name="Cell">
        <title>Large-Scale Comparative Analyses of Tick Genomes Elucidate Their Genetic Diversity and Vector Capacities.</title>
        <authorList>
            <consortium name="Tick Genome and Microbiome Consortium (TIGMIC)"/>
            <person name="Jia N."/>
            <person name="Wang J."/>
            <person name="Shi W."/>
            <person name="Du L."/>
            <person name="Sun Y."/>
            <person name="Zhan W."/>
            <person name="Jiang J.F."/>
            <person name="Wang Q."/>
            <person name="Zhang B."/>
            <person name="Ji P."/>
            <person name="Bell-Sakyi L."/>
            <person name="Cui X.M."/>
            <person name="Yuan T.T."/>
            <person name="Jiang B.G."/>
            <person name="Yang W.F."/>
            <person name="Lam T.T."/>
            <person name="Chang Q.C."/>
            <person name="Ding S.J."/>
            <person name="Wang X.J."/>
            <person name="Zhu J.G."/>
            <person name="Ruan X.D."/>
            <person name="Zhao L."/>
            <person name="Wei J.T."/>
            <person name="Ye R.Z."/>
            <person name="Que T.C."/>
            <person name="Du C.H."/>
            <person name="Zhou Y.H."/>
            <person name="Cheng J.X."/>
            <person name="Dai P.F."/>
            <person name="Guo W.B."/>
            <person name="Han X.H."/>
            <person name="Huang E.J."/>
            <person name="Li L.F."/>
            <person name="Wei W."/>
            <person name="Gao Y.C."/>
            <person name="Liu J.Z."/>
            <person name="Shao H.Z."/>
            <person name="Wang X."/>
            <person name="Wang C.C."/>
            <person name="Yang T.C."/>
            <person name="Huo Q.B."/>
            <person name="Li W."/>
            <person name="Chen H.Y."/>
            <person name="Chen S.E."/>
            <person name="Zhou L.G."/>
            <person name="Ni X.B."/>
            <person name="Tian J.H."/>
            <person name="Sheng Y."/>
            <person name="Liu T."/>
            <person name="Pan Y.S."/>
            <person name="Xia L.Y."/>
            <person name="Li J."/>
            <person name="Zhao F."/>
            <person name="Cao W.C."/>
        </authorList>
    </citation>
    <scope>NUCLEOTIDE SEQUENCE</scope>
    <source>
        <strain evidence="1">Rsan-2018</strain>
    </source>
</reference>
<evidence type="ECO:0000313" key="1">
    <source>
        <dbReference type="EMBL" id="KAH7951866.1"/>
    </source>
</evidence>
<gene>
    <name evidence="1" type="ORF">HPB52_014337</name>
</gene>
<dbReference type="EMBL" id="JABSTV010001251">
    <property type="protein sequence ID" value="KAH7951866.1"/>
    <property type="molecule type" value="Genomic_DNA"/>
</dbReference>
<accession>A0A9D4PRI0</accession>